<dbReference type="PANTHER" id="PTHR36307:SF1">
    <property type="entry name" value="FLAGELLA BASAL BODY P-RING FORMATION PROTEIN FLGA"/>
    <property type="match status" value="1"/>
</dbReference>
<gene>
    <name evidence="6" type="primary">flgA</name>
    <name evidence="6" type="ORF">KUH32_06105</name>
</gene>
<keyword evidence="6" id="KW-0282">Flagellum</keyword>
<keyword evidence="4" id="KW-1005">Bacterial flagellum biogenesis</keyword>
<feature type="signal peptide" evidence="4">
    <location>
        <begin position="1"/>
        <end position="18"/>
    </location>
</feature>
<keyword evidence="6" id="KW-0969">Cilium</keyword>
<dbReference type="InterPro" id="IPR013974">
    <property type="entry name" value="SAF"/>
</dbReference>
<comment type="caution">
    <text evidence="6">The sequence shown here is derived from an EMBL/GenBank/DDBJ whole genome shotgun (WGS) entry which is preliminary data.</text>
</comment>
<evidence type="ECO:0000313" key="7">
    <source>
        <dbReference type="Proteomes" id="UP001166293"/>
    </source>
</evidence>
<proteinExistence type="inferred from homology"/>
<sequence>MRLILPIGLALAAQAALADTVVATRTVRPNTVISAQDVRVDPVDTPGAYSVVQDVIGQEARIALYPGRPIQMGAVGAPALVDRNQLVALFFERGGLRIVTEGRALGRAAAGERIRVMNLSSKAVLFGIVLADGSVSVTP</sequence>
<keyword evidence="7" id="KW-1185">Reference proteome</keyword>
<dbReference type="PANTHER" id="PTHR36307">
    <property type="entry name" value="FLAGELLA BASAL BODY P-RING FORMATION PROTEIN FLGA"/>
    <property type="match status" value="1"/>
</dbReference>
<dbReference type="InterPro" id="IPR017585">
    <property type="entry name" value="SAF_FlgA"/>
</dbReference>
<keyword evidence="3 4" id="KW-0574">Periplasm</keyword>
<keyword evidence="2 4" id="KW-0732">Signal</keyword>
<dbReference type="RefSeq" id="WP_217777155.1">
    <property type="nucleotide sequence ID" value="NZ_JAHRWL010000001.1"/>
</dbReference>
<reference evidence="6" key="1">
    <citation type="submission" date="2021-06" db="EMBL/GenBank/DDBJ databases">
        <title>Thalassococcus sp. CAU 1522 isolated from sea sand, Republic of Korea.</title>
        <authorList>
            <person name="Kim W."/>
        </authorList>
    </citation>
    <scope>NUCLEOTIDE SEQUENCE</scope>
    <source>
        <strain evidence="6">CAU 1522</strain>
    </source>
</reference>
<dbReference type="EMBL" id="JAHRWL010000001">
    <property type="protein sequence ID" value="MBV2359337.1"/>
    <property type="molecule type" value="Genomic_DNA"/>
</dbReference>
<dbReference type="SMART" id="SM00858">
    <property type="entry name" value="SAF"/>
    <property type="match status" value="1"/>
</dbReference>
<dbReference type="CDD" id="cd11614">
    <property type="entry name" value="SAF_CpaB_FlgA_like"/>
    <property type="match status" value="1"/>
</dbReference>
<dbReference type="Pfam" id="PF13144">
    <property type="entry name" value="ChapFlgA"/>
    <property type="match status" value="1"/>
</dbReference>
<accession>A0ABS6N5P3</accession>
<evidence type="ECO:0000256" key="4">
    <source>
        <dbReference type="RuleBase" id="RU362063"/>
    </source>
</evidence>
<organism evidence="6 7">
    <name type="scientific">Thalassococcus arenae</name>
    <dbReference type="NCBI Taxonomy" id="2851652"/>
    <lineage>
        <taxon>Bacteria</taxon>
        <taxon>Pseudomonadati</taxon>
        <taxon>Pseudomonadota</taxon>
        <taxon>Alphaproteobacteria</taxon>
        <taxon>Rhodobacterales</taxon>
        <taxon>Roseobacteraceae</taxon>
        <taxon>Thalassococcus</taxon>
    </lineage>
</organism>
<evidence type="ECO:0000313" key="6">
    <source>
        <dbReference type="EMBL" id="MBV2359337.1"/>
    </source>
</evidence>
<feature type="domain" description="SAF" evidence="5">
    <location>
        <begin position="18"/>
        <end position="76"/>
    </location>
</feature>
<protein>
    <recommendedName>
        <fullName evidence="4">Flagella basal body P-ring formation protein FlgA</fullName>
    </recommendedName>
</protein>
<keyword evidence="6" id="KW-0966">Cell projection</keyword>
<evidence type="ECO:0000256" key="2">
    <source>
        <dbReference type="ARBA" id="ARBA00022729"/>
    </source>
</evidence>
<dbReference type="Proteomes" id="UP001166293">
    <property type="component" value="Unassembled WGS sequence"/>
</dbReference>
<dbReference type="NCBIfam" id="TIGR03170">
    <property type="entry name" value="flgA_cterm"/>
    <property type="match status" value="1"/>
</dbReference>
<evidence type="ECO:0000256" key="3">
    <source>
        <dbReference type="ARBA" id="ARBA00022764"/>
    </source>
</evidence>
<dbReference type="InterPro" id="IPR039246">
    <property type="entry name" value="Flagellar_FlgA"/>
</dbReference>
<comment type="subcellular location">
    <subcellularLocation>
        <location evidence="1 4">Periplasm</location>
    </subcellularLocation>
</comment>
<evidence type="ECO:0000256" key="1">
    <source>
        <dbReference type="ARBA" id="ARBA00004418"/>
    </source>
</evidence>
<feature type="chain" id="PRO_5044966962" description="Flagella basal body P-ring formation protein FlgA" evidence="4">
    <location>
        <begin position="19"/>
        <end position="139"/>
    </location>
</feature>
<comment type="similarity">
    <text evidence="4">Belongs to the FlgA family.</text>
</comment>
<name>A0ABS6N5P3_9RHOB</name>
<evidence type="ECO:0000259" key="5">
    <source>
        <dbReference type="SMART" id="SM00858"/>
    </source>
</evidence>
<comment type="function">
    <text evidence="4">Involved in the assembly process of the P-ring formation. It may associate with FlgF on the rod constituting a structure essential for the P-ring assembly or may act as a modulator protein for the P-ring assembly.</text>
</comment>